<dbReference type="EMBL" id="JBHLUB010000030">
    <property type="protein sequence ID" value="MFC0582501.1"/>
    <property type="molecule type" value="Genomic_DNA"/>
</dbReference>
<dbReference type="InterPro" id="IPR005746">
    <property type="entry name" value="Thioredoxin"/>
</dbReference>
<organism evidence="9 10">
    <name type="scientific">Micrococcoides hystricis</name>
    <dbReference type="NCBI Taxonomy" id="1572761"/>
    <lineage>
        <taxon>Bacteria</taxon>
        <taxon>Bacillati</taxon>
        <taxon>Actinomycetota</taxon>
        <taxon>Actinomycetes</taxon>
        <taxon>Micrococcales</taxon>
        <taxon>Micrococcaceae</taxon>
        <taxon>Micrococcoides</taxon>
    </lineage>
</organism>
<dbReference type="SUPFAM" id="SSF52833">
    <property type="entry name" value="Thioredoxin-like"/>
    <property type="match status" value="1"/>
</dbReference>
<dbReference type="PRINTS" id="PR00421">
    <property type="entry name" value="THIOREDOXIN"/>
</dbReference>
<reference evidence="9 10" key="1">
    <citation type="submission" date="2024-09" db="EMBL/GenBank/DDBJ databases">
        <authorList>
            <person name="Sun Q."/>
            <person name="Mori K."/>
        </authorList>
    </citation>
    <scope>NUCLEOTIDE SEQUENCE [LARGE SCALE GENOMIC DNA]</scope>
    <source>
        <strain evidence="9 10">NCAIM B.02604</strain>
    </source>
</reference>
<protein>
    <recommendedName>
        <fullName evidence="6 7">Thioredoxin</fullName>
    </recommendedName>
</protein>
<dbReference type="Proteomes" id="UP001589862">
    <property type="component" value="Unassembled WGS sequence"/>
</dbReference>
<dbReference type="PIRSF" id="PIRSF000077">
    <property type="entry name" value="Thioredoxin"/>
    <property type="match status" value="1"/>
</dbReference>
<gene>
    <name evidence="9" type="primary">trxA</name>
    <name evidence="9" type="ORF">ACFFFR_08940</name>
</gene>
<dbReference type="Pfam" id="PF00085">
    <property type="entry name" value="Thioredoxin"/>
    <property type="match status" value="1"/>
</dbReference>
<evidence type="ECO:0000256" key="3">
    <source>
        <dbReference type="ARBA" id="ARBA00022982"/>
    </source>
</evidence>
<accession>A0ABV6PCZ5</accession>
<dbReference type="RefSeq" id="WP_377459701.1">
    <property type="nucleotide sequence ID" value="NZ_JBHLUB010000030.1"/>
</dbReference>
<comment type="caution">
    <text evidence="9">The sequence shown here is derived from an EMBL/GenBank/DDBJ whole genome shotgun (WGS) entry which is preliminary data.</text>
</comment>
<evidence type="ECO:0000256" key="6">
    <source>
        <dbReference type="NCBIfam" id="TIGR01068"/>
    </source>
</evidence>
<evidence type="ECO:0000313" key="9">
    <source>
        <dbReference type="EMBL" id="MFC0582501.1"/>
    </source>
</evidence>
<keyword evidence="4" id="KW-1015">Disulfide bond</keyword>
<evidence type="ECO:0000259" key="8">
    <source>
        <dbReference type="PROSITE" id="PS51352"/>
    </source>
</evidence>
<dbReference type="InterPro" id="IPR013766">
    <property type="entry name" value="Thioredoxin_domain"/>
</dbReference>
<dbReference type="PANTHER" id="PTHR45663:SF11">
    <property type="entry name" value="GEO12009P1"/>
    <property type="match status" value="1"/>
</dbReference>
<evidence type="ECO:0000256" key="4">
    <source>
        <dbReference type="ARBA" id="ARBA00023157"/>
    </source>
</evidence>
<dbReference type="Gene3D" id="3.40.30.10">
    <property type="entry name" value="Glutaredoxin"/>
    <property type="match status" value="1"/>
</dbReference>
<sequence length="108" mass="11588">MSKVVEVNDNNFQELVTDSDLPVIVDFWAAWCGPCRQVGPIIDELSEELDGKVKVAKCDVDANPGLAAKYGITSIPAIMAFKDGELKETVLGARPKQALLDAFAPVIG</sequence>
<comment type="similarity">
    <text evidence="1 7">Belongs to the thioredoxin family.</text>
</comment>
<evidence type="ECO:0000313" key="10">
    <source>
        <dbReference type="Proteomes" id="UP001589862"/>
    </source>
</evidence>
<dbReference type="InterPro" id="IPR017937">
    <property type="entry name" value="Thioredoxin_CS"/>
</dbReference>
<feature type="domain" description="Thioredoxin" evidence="8">
    <location>
        <begin position="1"/>
        <end position="108"/>
    </location>
</feature>
<keyword evidence="10" id="KW-1185">Reference proteome</keyword>
<dbReference type="PROSITE" id="PS00194">
    <property type="entry name" value="THIOREDOXIN_1"/>
    <property type="match status" value="1"/>
</dbReference>
<evidence type="ECO:0000256" key="1">
    <source>
        <dbReference type="ARBA" id="ARBA00008987"/>
    </source>
</evidence>
<keyword evidence="3" id="KW-0249">Electron transport</keyword>
<keyword evidence="5" id="KW-0676">Redox-active center</keyword>
<dbReference type="CDD" id="cd02947">
    <property type="entry name" value="TRX_family"/>
    <property type="match status" value="1"/>
</dbReference>
<proteinExistence type="inferred from homology"/>
<keyword evidence="2" id="KW-0813">Transport</keyword>
<name>A0ABV6PCZ5_9MICC</name>
<dbReference type="NCBIfam" id="TIGR01068">
    <property type="entry name" value="thioredoxin"/>
    <property type="match status" value="1"/>
</dbReference>
<evidence type="ECO:0000256" key="5">
    <source>
        <dbReference type="ARBA" id="ARBA00023284"/>
    </source>
</evidence>
<dbReference type="PROSITE" id="PS51352">
    <property type="entry name" value="THIOREDOXIN_2"/>
    <property type="match status" value="1"/>
</dbReference>
<dbReference type="InterPro" id="IPR036249">
    <property type="entry name" value="Thioredoxin-like_sf"/>
</dbReference>
<evidence type="ECO:0000256" key="7">
    <source>
        <dbReference type="PIRNR" id="PIRNR000077"/>
    </source>
</evidence>
<dbReference type="PANTHER" id="PTHR45663">
    <property type="entry name" value="GEO12009P1"/>
    <property type="match status" value="1"/>
</dbReference>
<evidence type="ECO:0000256" key="2">
    <source>
        <dbReference type="ARBA" id="ARBA00022448"/>
    </source>
</evidence>